<feature type="transmembrane region" description="Helical" evidence="6">
    <location>
        <begin position="312"/>
        <end position="331"/>
    </location>
</feature>
<evidence type="ECO:0000256" key="2">
    <source>
        <dbReference type="ARBA" id="ARBA00022692"/>
    </source>
</evidence>
<dbReference type="GO" id="GO:0005886">
    <property type="term" value="C:plasma membrane"/>
    <property type="evidence" value="ECO:0007669"/>
    <property type="project" value="UniProtKB-SubCell"/>
</dbReference>
<dbReference type="Gene3D" id="1.20.1250.20">
    <property type="entry name" value="MFS general substrate transporter like domains"/>
    <property type="match status" value="1"/>
</dbReference>
<evidence type="ECO:0000259" key="7">
    <source>
        <dbReference type="PROSITE" id="PS50850"/>
    </source>
</evidence>
<dbReference type="EMBL" id="JACHMH010000001">
    <property type="protein sequence ID" value="MBB4676230.1"/>
    <property type="molecule type" value="Genomic_DNA"/>
</dbReference>
<evidence type="ECO:0000313" key="8">
    <source>
        <dbReference type="EMBL" id="MBB4676230.1"/>
    </source>
</evidence>
<dbReference type="SUPFAM" id="SSF103473">
    <property type="entry name" value="MFS general substrate transporter"/>
    <property type="match status" value="1"/>
</dbReference>
<dbReference type="GO" id="GO:0046943">
    <property type="term" value="F:carboxylic acid transmembrane transporter activity"/>
    <property type="evidence" value="ECO:0007669"/>
    <property type="project" value="TreeGrafter"/>
</dbReference>
<evidence type="ECO:0000256" key="1">
    <source>
        <dbReference type="ARBA" id="ARBA00004651"/>
    </source>
</evidence>
<proteinExistence type="predicted"/>
<feature type="transmembrane region" description="Helical" evidence="6">
    <location>
        <begin position="66"/>
        <end position="90"/>
    </location>
</feature>
<feature type="transmembrane region" description="Helical" evidence="6">
    <location>
        <begin position="343"/>
        <end position="363"/>
    </location>
</feature>
<organism evidence="8 9">
    <name type="scientific">Crossiella cryophila</name>
    <dbReference type="NCBI Taxonomy" id="43355"/>
    <lineage>
        <taxon>Bacteria</taxon>
        <taxon>Bacillati</taxon>
        <taxon>Actinomycetota</taxon>
        <taxon>Actinomycetes</taxon>
        <taxon>Pseudonocardiales</taxon>
        <taxon>Pseudonocardiaceae</taxon>
        <taxon>Crossiella</taxon>
    </lineage>
</organism>
<evidence type="ECO:0000313" key="9">
    <source>
        <dbReference type="Proteomes" id="UP000533598"/>
    </source>
</evidence>
<keyword evidence="4 6" id="KW-0472">Membrane</keyword>
<evidence type="ECO:0000256" key="3">
    <source>
        <dbReference type="ARBA" id="ARBA00022989"/>
    </source>
</evidence>
<keyword evidence="3 6" id="KW-1133">Transmembrane helix</keyword>
<dbReference type="InterPro" id="IPR005829">
    <property type="entry name" value="Sugar_transporter_CS"/>
</dbReference>
<keyword evidence="2 6" id="KW-0812">Transmembrane</keyword>
<accession>A0A7W7C835</accession>
<sequence length="486" mass="51313">MSQPEPVLIRSARDVTDLVNSGAARGSHATMIVIIALGGIFIDAYDFSSLAYGMRDITVQFGLSPVGAGIVNASIMVGAVVGALGGGYLVDKIGRYRVFMADMLFFVIAALGCALAPNAEVLVVFRFLMGVGVGMDLPVAMAFLAEFSRLRGKGSKGSRTASWSAAWFVATSACYLIILGLYFLIPAENHGVLWRFTVGFGAVPALVVLLIRHRYMNESPAWAAGQGDLEGAAAILRKSYGVNAVVAPEAKIVKAPKRSIRAEFGRLFNRTYRRRTWLSLAVALAQTFGYNAVAYGLPVIIAGFLAQGPLTTISASLVLNVCFAVTGGLLGIRWVRSQGAWKLTALGFAVQFAALVALALIGRPSGQELAVAALLALGAFLFAQGWGPGANYMTFATLSYPTSLRGVGVGFNQGMLRIGSTASLFLFPVLSASLGTGVFWVIALAPALGLLALLLVRWEPVGYDVDAEDSETEKGGVPTDPAETRR</sequence>
<dbReference type="AlphaFoldDB" id="A0A7W7C835"/>
<dbReference type="InterPro" id="IPR036259">
    <property type="entry name" value="MFS_trans_sf"/>
</dbReference>
<feature type="transmembrane region" description="Helical" evidence="6">
    <location>
        <begin position="369"/>
        <end position="393"/>
    </location>
</feature>
<feature type="transmembrane region" description="Helical" evidence="6">
    <location>
        <begin position="123"/>
        <end position="144"/>
    </location>
</feature>
<evidence type="ECO:0000256" key="6">
    <source>
        <dbReference type="SAM" id="Phobius"/>
    </source>
</evidence>
<protein>
    <submittedName>
        <fullName evidence="8">Putative MFS family arabinose efflux permease</fullName>
    </submittedName>
</protein>
<dbReference type="PROSITE" id="PS00217">
    <property type="entry name" value="SUGAR_TRANSPORT_2"/>
    <property type="match status" value="1"/>
</dbReference>
<name>A0A7W7C835_9PSEU</name>
<dbReference type="RefSeq" id="WP_312987036.1">
    <property type="nucleotide sequence ID" value="NZ_BAAAUI010000016.1"/>
</dbReference>
<keyword evidence="9" id="KW-1185">Reference proteome</keyword>
<dbReference type="PROSITE" id="PS50850">
    <property type="entry name" value="MFS"/>
    <property type="match status" value="1"/>
</dbReference>
<dbReference type="CDD" id="cd17316">
    <property type="entry name" value="MFS_SV2_like"/>
    <property type="match status" value="1"/>
</dbReference>
<feature type="transmembrane region" description="Helical" evidence="6">
    <location>
        <begin position="277"/>
        <end position="306"/>
    </location>
</feature>
<feature type="domain" description="Major facilitator superfamily (MFS) profile" evidence="7">
    <location>
        <begin position="32"/>
        <end position="461"/>
    </location>
</feature>
<dbReference type="InterPro" id="IPR005828">
    <property type="entry name" value="MFS_sugar_transport-like"/>
</dbReference>
<feature type="transmembrane region" description="Helical" evidence="6">
    <location>
        <begin position="191"/>
        <end position="211"/>
    </location>
</feature>
<dbReference type="InterPro" id="IPR020846">
    <property type="entry name" value="MFS_dom"/>
</dbReference>
<comment type="subcellular location">
    <subcellularLocation>
        <location evidence="1">Cell membrane</location>
        <topology evidence="1">Multi-pass membrane protein</topology>
    </subcellularLocation>
</comment>
<evidence type="ECO:0000256" key="5">
    <source>
        <dbReference type="SAM" id="MobiDB-lite"/>
    </source>
</evidence>
<dbReference type="Pfam" id="PF00083">
    <property type="entry name" value="Sugar_tr"/>
    <property type="match status" value="1"/>
</dbReference>
<dbReference type="PANTHER" id="PTHR23508:SF10">
    <property type="entry name" value="CARBOXYLIC ACID TRANSPORTER PROTEIN HOMOLOG"/>
    <property type="match status" value="1"/>
</dbReference>
<gene>
    <name evidence="8" type="ORF">HNR67_002348</name>
</gene>
<feature type="transmembrane region" description="Helical" evidence="6">
    <location>
        <begin position="31"/>
        <end position="54"/>
    </location>
</feature>
<dbReference type="Proteomes" id="UP000533598">
    <property type="component" value="Unassembled WGS sequence"/>
</dbReference>
<dbReference type="PANTHER" id="PTHR23508">
    <property type="entry name" value="CARBOXYLIC ACID TRANSPORTER PROTEIN HOMOLOG"/>
    <property type="match status" value="1"/>
</dbReference>
<feature type="transmembrane region" description="Helical" evidence="6">
    <location>
        <begin position="165"/>
        <end position="185"/>
    </location>
</feature>
<evidence type="ECO:0000256" key="4">
    <source>
        <dbReference type="ARBA" id="ARBA00023136"/>
    </source>
</evidence>
<feature type="transmembrane region" description="Helical" evidence="6">
    <location>
        <begin position="97"/>
        <end position="117"/>
    </location>
</feature>
<reference evidence="8 9" key="1">
    <citation type="submission" date="2020-08" db="EMBL/GenBank/DDBJ databases">
        <title>Sequencing the genomes of 1000 actinobacteria strains.</title>
        <authorList>
            <person name="Klenk H.-P."/>
        </authorList>
    </citation>
    <scope>NUCLEOTIDE SEQUENCE [LARGE SCALE GENOMIC DNA]</scope>
    <source>
        <strain evidence="8 9">DSM 44230</strain>
    </source>
</reference>
<feature type="region of interest" description="Disordered" evidence="5">
    <location>
        <begin position="467"/>
        <end position="486"/>
    </location>
</feature>
<comment type="caution">
    <text evidence="8">The sequence shown here is derived from an EMBL/GenBank/DDBJ whole genome shotgun (WGS) entry which is preliminary data.</text>
</comment>